<evidence type="ECO:0000313" key="3">
    <source>
        <dbReference type="Proteomes" id="UP000611629"/>
    </source>
</evidence>
<accession>A0A974BJL2</accession>
<reference evidence="2" key="1">
    <citation type="submission" date="2020-07" db="EMBL/GenBank/DDBJ databases">
        <title>Genomic analysis of a strain of Sedimentibacter Hydroxybenzoicus DSM7310.</title>
        <authorList>
            <person name="Ma S."/>
        </authorList>
    </citation>
    <scope>NUCLEOTIDE SEQUENCE</scope>
    <source>
        <strain evidence="2">DSM 7310</strain>
    </source>
</reference>
<dbReference type="EMBL" id="JACBNQ010000005">
    <property type="protein sequence ID" value="NYB73850.1"/>
    <property type="molecule type" value="Genomic_DNA"/>
</dbReference>
<name>A0A974BJL2_SEDHY</name>
<proteinExistence type="predicted"/>
<dbReference type="InterPro" id="IPR029432">
    <property type="entry name" value="Gp28/Gp37-like_dom"/>
</dbReference>
<feature type="domain" description="Gp28/Gp37-like" evidence="1">
    <location>
        <begin position="2"/>
        <end position="345"/>
    </location>
</feature>
<evidence type="ECO:0000259" key="1">
    <source>
        <dbReference type="Pfam" id="PF14594"/>
    </source>
</evidence>
<sequence>MELYVFNKELDFQGLVDAFDSFIWRRRYSRCGDFELHLPITAENLNLLRKGNIIHKKDDREAGYIEYRKLTENVEGREVLAVRGRFITGYLGRRIIWGTENLNGTIELAIRNLINNNCISPADTSRKIDLLQLGELKGFTQSANFQVSYSNLLSTIEEKASINELGIRTPIDVQNRRIVFDIYEGLNRTAGQSDNPRAIFSKEFENVLEQEYTDSINDYKNIALIAGEGEGTERVLTTVGSGIGVDRFELFVDARDLQQGEMSTEDYTSQLQQRGNEKLSENSIIQTFNSKVNVLSNLTYKVNFDLGDIVTCVSKKWGITINTRITEIEEVYESDGFKINITFGNDIPTLIEKIKKVIR</sequence>
<protein>
    <submittedName>
        <fullName evidence="2">Siphovirus ReqiPepy6 Gp37-like family protein</fullName>
    </submittedName>
</protein>
<keyword evidence="3" id="KW-1185">Reference proteome</keyword>
<dbReference type="Pfam" id="PF14594">
    <property type="entry name" value="Sipho_Gp37"/>
    <property type="match status" value="1"/>
</dbReference>
<comment type="caution">
    <text evidence="2">The sequence shown here is derived from an EMBL/GenBank/DDBJ whole genome shotgun (WGS) entry which is preliminary data.</text>
</comment>
<gene>
    <name evidence="2" type="ORF">HZF24_06820</name>
</gene>
<dbReference type="Proteomes" id="UP000611629">
    <property type="component" value="Unassembled WGS sequence"/>
</dbReference>
<evidence type="ECO:0000313" key="2">
    <source>
        <dbReference type="EMBL" id="NYB73850.1"/>
    </source>
</evidence>
<dbReference type="AlphaFoldDB" id="A0A974BJL2"/>
<organism evidence="2 3">
    <name type="scientific">Sedimentibacter hydroxybenzoicus DSM 7310</name>
    <dbReference type="NCBI Taxonomy" id="1123245"/>
    <lineage>
        <taxon>Bacteria</taxon>
        <taxon>Bacillati</taxon>
        <taxon>Bacillota</taxon>
        <taxon>Tissierellia</taxon>
        <taxon>Sedimentibacter</taxon>
    </lineage>
</organism>
<dbReference type="RefSeq" id="WP_179237545.1">
    <property type="nucleotide sequence ID" value="NZ_JACBNQ010000005.1"/>
</dbReference>